<evidence type="ECO:0000256" key="1">
    <source>
        <dbReference type="SAM" id="Phobius"/>
    </source>
</evidence>
<gene>
    <name evidence="2" type="ORF">ERS852572_03999</name>
</gene>
<evidence type="ECO:0000313" key="2">
    <source>
        <dbReference type="EMBL" id="CUN32871.1"/>
    </source>
</evidence>
<dbReference type="Proteomes" id="UP000095350">
    <property type="component" value="Unassembled WGS sequence"/>
</dbReference>
<protein>
    <submittedName>
        <fullName evidence="2">Uncharacterized protein</fullName>
    </submittedName>
</protein>
<dbReference type="GeneID" id="75161520"/>
<proteinExistence type="predicted"/>
<feature type="transmembrane region" description="Helical" evidence="1">
    <location>
        <begin position="104"/>
        <end position="122"/>
    </location>
</feature>
<keyword evidence="1" id="KW-0812">Transmembrane</keyword>
<evidence type="ECO:0000313" key="3">
    <source>
        <dbReference type="Proteomes" id="UP000095350"/>
    </source>
</evidence>
<feature type="transmembrane region" description="Helical" evidence="1">
    <location>
        <begin position="78"/>
        <end position="97"/>
    </location>
</feature>
<sequence length="144" mass="17533">MKKIQTNQTKEKFYEKLNMEYQKERNHDKWHPCTHLIKKDGKYYVYYRSGKNVYKWSVQYLEDQQIIELQHVWNIADYVMWIPLAAMDVFFACFCVFNKLWQYIPVLCMVIAVLEFLPYYVFVARLGENVVTKYIISCLEDKDL</sequence>
<dbReference type="RefSeq" id="WP_055196192.1">
    <property type="nucleotide sequence ID" value="NZ_CABIYH010000083.1"/>
</dbReference>
<reference evidence="2 3" key="1">
    <citation type="submission" date="2015-09" db="EMBL/GenBank/DDBJ databases">
        <authorList>
            <consortium name="Pathogen Informatics"/>
        </authorList>
    </citation>
    <scope>NUCLEOTIDE SEQUENCE [LARGE SCALE GENOMIC DNA]</scope>
    <source>
        <strain evidence="2 3">2789STDY5834960</strain>
    </source>
</reference>
<dbReference type="PaxDb" id="166486-ERS852572_03999"/>
<keyword evidence="1" id="KW-0472">Membrane</keyword>
<dbReference type="EMBL" id="CYXZ01000083">
    <property type="protein sequence ID" value="CUN32871.1"/>
    <property type="molecule type" value="Genomic_DNA"/>
</dbReference>
<dbReference type="AlphaFoldDB" id="A0A173W0A0"/>
<name>A0A173W0A0_9FIRM</name>
<organism evidence="2 3">
    <name type="scientific">Roseburia intestinalis</name>
    <dbReference type="NCBI Taxonomy" id="166486"/>
    <lineage>
        <taxon>Bacteria</taxon>
        <taxon>Bacillati</taxon>
        <taxon>Bacillota</taxon>
        <taxon>Clostridia</taxon>
        <taxon>Lachnospirales</taxon>
        <taxon>Lachnospiraceae</taxon>
        <taxon>Roseburia</taxon>
    </lineage>
</organism>
<accession>A0A173W0A0</accession>
<keyword evidence="1" id="KW-1133">Transmembrane helix</keyword>